<dbReference type="AlphaFoldDB" id="A0A914DLZ9"/>
<name>A0A914DLZ9_9BILA</name>
<dbReference type="Proteomes" id="UP000887540">
    <property type="component" value="Unplaced"/>
</dbReference>
<proteinExistence type="predicted"/>
<accession>A0A914DLZ9</accession>
<dbReference type="WBParaSite" id="ACRNAN_scaffold30351.g20678.t1">
    <property type="protein sequence ID" value="ACRNAN_scaffold30351.g20678.t1"/>
    <property type="gene ID" value="ACRNAN_scaffold30351.g20678"/>
</dbReference>
<reference evidence="2" key="1">
    <citation type="submission" date="2022-11" db="UniProtKB">
        <authorList>
            <consortium name="WormBaseParasite"/>
        </authorList>
    </citation>
    <scope>IDENTIFICATION</scope>
</reference>
<keyword evidence="1" id="KW-1185">Reference proteome</keyword>
<evidence type="ECO:0000313" key="1">
    <source>
        <dbReference type="Proteomes" id="UP000887540"/>
    </source>
</evidence>
<protein>
    <submittedName>
        <fullName evidence="2">Uncharacterized protein</fullName>
    </submittedName>
</protein>
<sequence length="118" mass="13348">MLVEAFLKGCPPNIKAYIDMQRVLGTAPTAFQKVVDMAKAVDEIQQRQEVNNDSNEAAAIKQVLAEFKDEISRGLKDDITSEIRNAKRATVNMVTDRIDHLQHKFNRTTFPSRSPTPY</sequence>
<evidence type="ECO:0000313" key="2">
    <source>
        <dbReference type="WBParaSite" id="ACRNAN_scaffold30351.g20678.t1"/>
    </source>
</evidence>
<organism evidence="1 2">
    <name type="scientific">Acrobeloides nanus</name>
    <dbReference type="NCBI Taxonomy" id="290746"/>
    <lineage>
        <taxon>Eukaryota</taxon>
        <taxon>Metazoa</taxon>
        <taxon>Ecdysozoa</taxon>
        <taxon>Nematoda</taxon>
        <taxon>Chromadorea</taxon>
        <taxon>Rhabditida</taxon>
        <taxon>Tylenchina</taxon>
        <taxon>Cephalobomorpha</taxon>
        <taxon>Cephaloboidea</taxon>
        <taxon>Cephalobidae</taxon>
        <taxon>Acrobeloides</taxon>
    </lineage>
</organism>